<dbReference type="InterPro" id="IPR020846">
    <property type="entry name" value="MFS_dom"/>
</dbReference>
<dbReference type="SUPFAM" id="SSF103473">
    <property type="entry name" value="MFS general substrate transporter"/>
    <property type="match status" value="1"/>
</dbReference>
<feature type="transmembrane region" description="Helical" evidence="6">
    <location>
        <begin position="195"/>
        <end position="217"/>
    </location>
</feature>
<keyword evidence="3 6" id="KW-1133">Transmembrane helix</keyword>
<evidence type="ECO:0000256" key="6">
    <source>
        <dbReference type="SAM" id="Phobius"/>
    </source>
</evidence>
<comment type="subcellular location">
    <subcellularLocation>
        <location evidence="1">Membrane</location>
        <topology evidence="1">Multi-pass membrane protein</topology>
    </subcellularLocation>
</comment>
<proteinExistence type="predicted"/>
<dbReference type="Proteomes" id="UP001147746">
    <property type="component" value="Unassembled WGS sequence"/>
</dbReference>
<accession>A0A9W9U5C1</accession>
<dbReference type="GO" id="GO:0005886">
    <property type="term" value="C:plasma membrane"/>
    <property type="evidence" value="ECO:0007669"/>
    <property type="project" value="TreeGrafter"/>
</dbReference>
<dbReference type="AlphaFoldDB" id="A0A9W9U5C1"/>
<feature type="transmembrane region" description="Helical" evidence="6">
    <location>
        <begin position="137"/>
        <end position="155"/>
    </location>
</feature>
<gene>
    <name evidence="8" type="ORF">N7476_005138</name>
</gene>
<evidence type="ECO:0000256" key="4">
    <source>
        <dbReference type="ARBA" id="ARBA00023136"/>
    </source>
</evidence>
<feature type="transmembrane region" description="Helical" evidence="6">
    <location>
        <begin position="229"/>
        <end position="249"/>
    </location>
</feature>
<evidence type="ECO:0000259" key="7">
    <source>
        <dbReference type="PROSITE" id="PS50850"/>
    </source>
</evidence>
<protein>
    <submittedName>
        <fullName evidence="8">MFS general substrate transporter</fullName>
    </submittedName>
</protein>
<feature type="transmembrane region" description="Helical" evidence="6">
    <location>
        <begin position="328"/>
        <end position="346"/>
    </location>
</feature>
<name>A0A9W9U5C1_9EURO</name>
<dbReference type="Gene3D" id="1.20.1250.20">
    <property type="entry name" value="MFS general substrate transporter like domains"/>
    <property type="match status" value="1"/>
</dbReference>
<evidence type="ECO:0000313" key="8">
    <source>
        <dbReference type="EMBL" id="KAJ5318718.1"/>
    </source>
</evidence>
<reference evidence="8" key="1">
    <citation type="submission" date="2022-12" db="EMBL/GenBank/DDBJ databases">
        <authorList>
            <person name="Petersen C."/>
        </authorList>
    </citation>
    <scope>NUCLEOTIDE SEQUENCE</scope>
    <source>
        <strain evidence="8">IBT 21472</strain>
    </source>
</reference>
<dbReference type="GO" id="GO:0015606">
    <property type="term" value="F:spermidine transmembrane transporter activity"/>
    <property type="evidence" value="ECO:0007669"/>
    <property type="project" value="TreeGrafter"/>
</dbReference>
<reference evidence="8" key="2">
    <citation type="journal article" date="2023" name="IMA Fungus">
        <title>Comparative genomic study of the Penicillium genus elucidates a diverse pangenome and 15 lateral gene transfer events.</title>
        <authorList>
            <person name="Petersen C."/>
            <person name="Sorensen T."/>
            <person name="Nielsen M.R."/>
            <person name="Sondergaard T.E."/>
            <person name="Sorensen J.L."/>
            <person name="Fitzpatrick D.A."/>
            <person name="Frisvad J.C."/>
            <person name="Nielsen K.L."/>
        </authorList>
    </citation>
    <scope>NUCLEOTIDE SEQUENCE</scope>
    <source>
        <strain evidence="8">IBT 21472</strain>
    </source>
</reference>
<dbReference type="PANTHER" id="PTHR23502:SF182">
    <property type="entry name" value="POLYAMINE TRANSPORTER, PUTATIVE-RELATED"/>
    <property type="match status" value="1"/>
</dbReference>
<feature type="transmembrane region" description="Helical" evidence="6">
    <location>
        <begin position="70"/>
        <end position="94"/>
    </location>
</feature>
<feature type="transmembrane region" description="Helical" evidence="6">
    <location>
        <begin position="362"/>
        <end position="381"/>
    </location>
</feature>
<dbReference type="InterPro" id="IPR036259">
    <property type="entry name" value="MFS_trans_sf"/>
</dbReference>
<dbReference type="Pfam" id="PF07690">
    <property type="entry name" value="MFS_1"/>
    <property type="match status" value="1"/>
</dbReference>
<keyword evidence="9" id="KW-1185">Reference proteome</keyword>
<evidence type="ECO:0000256" key="3">
    <source>
        <dbReference type="ARBA" id="ARBA00022989"/>
    </source>
</evidence>
<feature type="transmembrane region" description="Helical" evidence="6">
    <location>
        <begin position="387"/>
        <end position="410"/>
    </location>
</feature>
<feature type="region of interest" description="Disordered" evidence="5">
    <location>
        <begin position="1"/>
        <end position="32"/>
    </location>
</feature>
<feature type="domain" description="Major facilitator superfamily (MFS) profile" evidence="7">
    <location>
        <begin position="72"/>
        <end position="479"/>
    </location>
</feature>
<dbReference type="GO" id="GO:0000297">
    <property type="term" value="F:spermine transmembrane transporter activity"/>
    <property type="evidence" value="ECO:0007669"/>
    <property type="project" value="TreeGrafter"/>
</dbReference>
<organism evidence="8 9">
    <name type="scientific">Penicillium atrosanguineum</name>
    <dbReference type="NCBI Taxonomy" id="1132637"/>
    <lineage>
        <taxon>Eukaryota</taxon>
        <taxon>Fungi</taxon>
        <taxon>Dikarya</taxon>
        <taxon>Ascomycota</taxon>
        <taxon>Pezizomycotina</taxon>
        <taxon>Eurotiomycetes</taxon>
        <taxon>Eurotiomycetidae</taxon>
        <taxon>Eurotiales</taxon>
        <taxon>Aspergillaceae</taxon>
        <taxon>Penicillium</taxon>
    </lineage>
</organism>
<keyword evidence="4 6" id="KW-0472">Membrane</keyword>
<dbReference type="PROSITE" id="PS50850">
    <property type="entry name" value="MFS"/>
    <property type="match status" value="1"/>
</dbReference>
<dbReference type="InterPro" id="IPR011701">
    <property type="entry name" value="MFS"/>
</dbReference>
<evidence type="ECO:0000313" key="9">
    <source>
        <dbReference type="Proteomes" id="UP001147746"/>
    </source>
</evidence>
<comment type="caution">
    <text evidence="8">The sequence shown here is derived from an EMBL/GenBank/DDBJ whole genome shotgun (WGS) entry which is preliminary data.</text>
</comment>
<evidence type="ECO:0000256" key="2">
    <source>
        <dbReference type="ARBA" id="ARBA00022692"/>
    </source>
</evidence>
<sequence length="513" mass="55013">MTMPCENPEMEQRHPGMVEPPSPSSVTTSITSGTSCEKGVLCKTVNAEIHPVVCSNSNYSARNWATSQKVAVSIGAIACFLVITLATSIYIASIPGIMSEFHVGRTLAILPVTLYALGFVVGPMCTTALSEEFGRQYVYKTSLLLHLLFTIGGAFAHDFPTIAVCRALAGLAGSPAVSVFAGVLNDLWHMPGDRLGVPLFVLYGLGGAAAPTIGPVIGESIVASYGWRSSFWLTAILVGACFVGMLFVPETFEPEILRRKLNLPHRDARKALAPAFLRPLHLLWFEPIILPIATVVTIPQIIIFVLYASYPIILERTYGFSPYQTGLAFLPMLVGTLLAAPVLFLVDKRKRALDRPTPEDNLPGAMVAAILLPLSLVWLAWTARPTIPWICPILAGVPYGLGFALSQLVYPLYKNEVYGAELGASALAVDIAMRYLLSSVFPLFTGQLIDRIGFDWTMTAGAIIMLALAPVPWVMQRKGPSLRAQSRYTGGLSSGSTAQANPGCLAGGNASMA</sequence>
<dbReference type="EMBL" id="JAPZBO010000004">
    <property type="protein sequence ID" value="KAJ5318718.1"/>
    <property type="molecule type" value="Genomic_DNA"/>
</dbReference>
<keyword evidence="2 6" id="KW-0812">Transmembrane</keyword>
<evidence type="ECO:0000256" key="5">
    <source>
        <dbReference type="SAM" id="MobiDB-lite"/>
    </source>
</evidence>
<feature type="transmembrane region" description="Helical" evidence="6">
    <location>
        <begin position="288"/>
        <end position="308"/>
    </location>
</feature>
<feature type="transmembrane region" description="Helical" evidence="6">
    <location>
        <begin position="106"/>
        <end position="125"/>
    </location>
</feature>
<feature type="transmembrane region" description="Helical" evidence="6">
    <location>
        <begin position="456"/>
        <end position="475"/>
    </location>
</feature>
<evidence type="ECO:0000256" key="1">
    <source>
        <dbReference type="ARBA" id="ARBA00004141"/>
    </source>
</evidence>
<dbReference type="PANTHER" id="PTHR23502">
    <property type="entry name" value="MAJOR FACILITATOR SUPERFAMILY"/>
    <property type="match status" value="1"/>
</dbReference>